<accession>A0A3P3Z8H5</accession>
<evidence type="ECO:0000313" key="2">
    <source>
        <dbReference type="EMBL" id="SYZ66527.1"/>
    </source>
</evidence>
<dbReference type="EMBL" id="LS997624">
    <property type="protein sequence ID" value="SYZ66527.1"/>
    <property type="molecule type" value="Genomic_DNA"/>
</dbReference>
<name>A0A3P3Z8H5_LEIBR</name>
<sequence length="134" mass="13921">MTVPTPAAAAAGAFETPRLPGSPLLAPPPPQRRAVRSAYPAPPARLPSLTPLGVSAPTSLNGSPLAQWLLMPPGCFQGRPTAVYAPLMLQVQPPARDSLAPMQRAPLSLLPALSSSHEAADQNRAMYVGMSPDL</sequence>
<dbReference type="Proteomes" id="UP000319462">
    <property type="component" value="Chromosome 25"/>
</dbReference>
<evidence type="ECO:0000256" key="1">
    <source>
        <dbReference type="SAM" id="MobiDB-lite"/>
    </source>
</evidence>
<feature type="region of interest" description="Disordered" evidence="1">
    <location>
        <begin position="1"/>
        <end position="50"/>
    </location>
</feature>
<organism evidence="2 3">
    <name type="scientific">Leishmania braziliensis MHOM/BR/75/M2904</name>
    <dbReference type="NCBI Taxonomy" id="420245"/>
    <lineage>
        <taxon>Eukaryota</taxon>
        <taxon>Discoba</taxon>
        <taxon>Euglenozoa</taxon>
        <taxon>Kinetoplastea</taxon>
        <taxon>Metakinetoplastina</taxon>
        <taxon>Trypanosomatida</taxon>
        <taxon>Trypanosomatidae</taxon>
        <taxon>Leishmaniinae</taxon>
        <taxon>Leishmania</taxon>
        <taxon>Leishmania braziliensis species complex</taxon>
    </lineage>
</organism>
<gene>
    <name evidence="2" type="ORF">LBRM2904_25.1190</name>
</gene>
<evidence type="ECO:0000313" key="3">
    <source>
        <dbReference type="Proteomes" id="UP000319462"/>
    </source>
</evidence>
<feature type="compositionally biased region" description="Low complexity" evidence="1">
    <location>
        <begin position="7"/>
        <end position="24"/>
    </location>
</feature>
<proteinExistence type="predicted"/>
<reference evidence="2 3" key="1">
    <citation type="submission" date="2018-09" db="EMBL/GenBank/DDBJ databases">
        <authorList>
            <person name="Peiro R."/>
            <person name="Begona"/>
            <person name="Cbmso G."/>
            <person name="Lopez M."/>
            <person name="Gonzalez S."/>
        </authorList>
    </citation>
    <scope>NUCLEOTIDE SEQUENCE [LARGE SCALE GENOMIC DNA]</scope>
</reference>
<protein>
    <submittedName>
        <fullName evidence="2">Hypothetical_protein</fullName>
    </submittedName>
</protein>
<dbReference type="AlphaFoldDB" id="A0A3P3Z8H5"/>